<dbReference type="EMBL" id="VSRR010003106">
    <property type="protein sequence ID" value="MPC34692.1"/>
    <property type="molecule type" value="Genomic_DNA"/>
</dbReference>
<sequence length="103" mass="11191">MYVLLFSTHNTTTTITTTATTTTTTTTSTTLTTTTTTTGPPNLNTFLVNFPTATIQRYCDLSYIMFLFVFHASPLLPRLLANTHCLVDVIVATATCPPQPVSL</sequence>
<protein>
    <submittedName>
        <fullName evidence="1">Uncharacterized protein</fullName>
    </submittedName>
</protein>
<gene>
    <name evidence="1" type="ORF">E2C01_028092</name>
</gene>
<name>A0A5B7EKF9_PORTR</name>
<proteinExistence type="predicted"/>
<organism evidence="1 2">
    <name type="scientific">Portunus trituberculatus</name>
    <name type="common">Swimming crab</name>
    <name type="synonym">Neptunus trituberculatus</name>
    <dbReference type="NCBI Taxonomy" id="210409"/>
    <lineage>
        <taxon>Eukaryota</taxon>
        <taxon>Metazoa</taxon>
        <taxon>Ecdysozoa</taxon>
        <taxon>Arthropoda</taxon>
        <taxon>Crustacea</taxon>
        <taxon>Multicrustacea</taxon>
        <taxon>Malacostraca</taxon>
        <taxon>Eumalacostraca</taxon>
        <taxon>Eucarida</taxon>
        <taxon>Decapoda</taxon>
        <taxon>Pleocyemata</taxon>
        <taxon>Brachyura</taxon>
        <taxon>Eubrachyura</taxon>
        <taxon>Portunoidea</taxon>
        <taxon>Portunidae</taxon>
        <taxon>Portuninae</taxon>
        <taxon>Portunus</taxon>
    </lineage>
</organism>
<accession>A0A5B7EKF9</accession>
<reference evidence="1 2" key="1">
    <citation type="submission" date="2019-05" db="EMBL/GenBank/DDBJ databases">
        <title>Another draft genome of Portunus trituberculatus and its Hox gene families provides insights of decapod evolution.</title>
        <authorList>
            <person name="Jeong J.-H."/>
            <person name="Song I."/>
            <person name="Kim S."/>
            <person name="Choi T."/>
            <person name="Kim D."/>
            <person name="Ryu S."/>
            <person name="Kim W."/>
        </authorList>
    </citation>
    <scope>NUCLEOTIDE SEQUENCE [LARGE SCALE GENOMIC DNA]</scope>
    <source>
        <tissue evidence="1">Muscle</tissue>
    </source>
</reference>
<evidence type="ECO:0000313" key="2">
    <source>
        <dbReference type="Proteomes" id="UP000324222"/>
    </source>
</evidence>
<keyword evidence="2" id="KW-1185">Reference proteome</keyword>
<dbReference type="Proteomes" id="UP000324222">
    <property type="component" value="Unassembled WGS sequence"/>
</dbReference>
<evidence type="ECO:0000313" key="1">
    <source>
        <dbReference type="EMBL" id="MPC34692.1"/>
    </source>
</evidence>
<comment type="caution">
    <text evidence="1">The sequence shown here is derived from an EMBL/GenBank/DDBJ whole genome shotgun (WGS) entry which is preliminary data.</text>
</comment>
<dbReference type="AlphaFoldDB" id="A0A5B7EKF9"/>